<feature type="compositionally biased region" description="Low complexity" evidence="1">
    <location>
        <begin position="380"/>
        <end position="392"/>
    </location>
</feature>
<accession>A0AAZ3PZH0</accession>
<feature type="domain" description="JmjC" evidence="2">
    <location>
        <begin position="1"/>
        <end position="41"/>
    </location>
</feature>
<evidence type="ECO:0000313" key="4">
    <source>
        <dbReference type="Proteomes" id="UP000694402"/>
    </source>
</evidence>
<reference evidence="4" key="1">
    <citation type="journal article" date="2018" name="PLoS ONE">
        <title>Chinook salmon (Oncorhynchus tshawytscha) genome and transcriptome.</title>
        <authorList>
            <person name="Christensen K.A."/>
            <person name="Leong J.S."/>
            <person name="Sakhrani D."/>
            <person name="Biagi C.A."/>
            <person name="Minkley D.R."/>
            <person name="Withler R.E."/>
            <person name="Rondeau E.B."/>
            <person name="Koop B.F."/>
            <person name="Devlin R.H."/>
        </authorList>
    </citation>
    <scope>NUCLEOTIDE SEQUENCE [LARGE SCALE GENOMIC DNA]</scope>
</reference>
<keyword evidence="4" id="KW-1185">Reference proteome</keyword>
<feature type="region of interest" description="Disordered" evidence="1">
    <location>
        <begin position="912"/>
        <end position="934"/>
    </location>
</feature>
<feature type="compositionally biased region" description="Low complexity" evidence="1">
    <location>
        <begin position="410"/>
        <end position="419"/>
    </location>
</feature>
<feature type="region of interest" description="Disordered" evidence="1">
    <location>
        <begin position="204"/>
        <end position="284"/>
    </location>
</feature>
<dbReference type="GO" id="GO:0051864">
    <property type="term" value="F:histone H3K36 demethylase activity"/>
    <property type="evidence" value="ECO:0007669"/>
    <property type="project" value="TreeGrafter"/>
</dbReference>
<dbReference type="PANTHER" id="PTHR10694">
    <property type="entry name" value="LYSINE-SPECIFIC DEMETHYLASE"/>
    <property type="match status" value="1"/>
</dbReference>
<feature type="compositionally biased region" description="Polar residues" evidence="1">
    <location>
        <begin position="740"/>
        <end position="762"/>
    </location>
</feature>
<feature type="region of interest" description="Disordered" evidence="1">
    <location>
        <begin position="740"/>
        <end position="769"/>
    </location>
</feature>
<feature type="region of interest" description="Disordered" evidence="1">
    <location>
        <begin position="979"/>
        <end position="1085"/>
    </location>
</feature>
<feature type="region of interest" description="Disordered" evidence="1">
    <location>
        <begin position="380"/>
        <end position="420"/>
    </location>
</feature>
<dbReference type="Ensembl" id="ENSOTST00005148260.1">
    <property type="protein sequence ID" value="ENSOTSP00005121610.1"/>
    <property type="gene ID" value="ENSOTSG00005058828.1"/>
</dbReference>
<gene>
    <name evidence="3" type="primary">PDE3A</name>
</gene>
<dbReference type="Pfam" id="PF02373">
    <property type="entry name" value="JmjC"/>
    <property type="match status" value="1"/>
</dbReference>
<dbReference type="GO" id="GO:0005634">
    <property type="term" value="C:nucleus"/>
    <property type="evidence" value="ECO:0007669"/>
    <property type="project" value="TreeGrafter"/>
</dbReference>
<feature type="region of interest" description="Disordered" evidence="1">
    <location>
        <begin position="98"/>
        <end position="117"/>
    </location>
</feature>
<dbReference type="GeneTree" id="ENSGT00940000166168"/>
<feature type="region of interest" description="Disordered" evidence="1">
    <location>
        <begin position="137"/>
        <end position="169"/>
    </location>
</feature>
<sequence length="1085" mass="117609">MITFPYGYHAGFNHGFNCAESTNFASVRWIDYGKVATQCTCSKDMVKISMDPFVKWFQPDRYAVWKLGKDCCPLDHTRATPATTPELQNWLQRSRVKTPVNSSLSHPRTRSKRLRTSEEPVALEGCSVLGRRRGLGGTLGPKVRRGCRAGEDEDDEEEGEDQTENTLRLPGPCRQMCVVKVNRMEVESDRLAFPCPPEPLRPLSFPSPSSDFSSRPSPSLTPVSVDTTEQGTGAGTHPSPHLHPTNPPQNPSGPEFAEVIKGPHQTSEAAPTPTRSERREIPGGPFKSVCIESTPLGQVPEDCSVDVHPSPDPLRTRLPSPRTVHPTGAEGCTDSACGPGAFQSSSSCVEKSSLNLTSTLAPGTQYKVDMCQGTAVNTTTTTTTTTTHSSHTSESKTPALYNDIDTNTDSGSRGRVISGSGSGPANLFRCSEKNRTPVENRSSLPMCTTHNHVPIQNPSLLPMCSLRDRCPPLLQRNNGVDMPFLTPELSGETRFYPPLPPVLTQEMPSLTLAVSGGHAEIKGQRSSSSSSTGRHGGALTLPDLPGSHPVLAPVLRREIPTTLSPGTETLTDEVCEVELASKKSEEEDFRPLAPYRDWRLGSAEDHHRPELDLQVAAYVANATSNARPKMAASDHKMAPSRHSGPTEDHHHRPELEVQVAAYAASATSDAQPEMAASLHKMAASLHKMAADASHLEALPIQTMSEAVLTTENHCSRTSAETHASNNNHMLSDVTLLPTQQIQKHGSSTVTTAVSMDSDSEGSSQRDDVFRDSSTKGLYLASTSLTSKDKLAHSSELSELNNHLATVQHQHNHDQTPHSNMDAVCSSRNVESICSSQNVDSICISRNVDSVCSSQNLYLEPKPFSDGIWKNLNSQSPAVLIESLHHPELPADYTHDALPYTMWTEPQCKEVTDLDHETETDDQDPEGHGDGPLTWAQLESTSLGSAGVGEPLGLCGDFELQRGEVEAAEALALCRELGVEREAEGAPESPLEERPGEGEVSDMEEGDSEDEGQSSTREESSSESSEGEAEEEEEEGEEDYDNDLSDFECGDSGLEPGEVCTYPAAPLAKRTSKSWRRPLRKPTARA</sequence>
<feature type="compositionally biased region" description="Low complexity" evidence="1">
    <location>
        <begin position="204"/>
        <end position="220"/>
    </location>
</feature>
<reference evidence="3" key="3">
    <citation type="submission" date="2025-09" db="UniProtKB">
        <authorList>
            <consortium name="Ensembl"/>
        </authorList>
    </citation>
    <scope>IDENTIFICATION</scope>
</reference>
<evidence type="ECO:0000259" key="2">
    <source>
        <dbReference type="PROSITE" id="PS51184"/>
    </source>
</evidence>
<organism evidence="3 4">
    <name type="scientific">Oncorhynchus tshawytscha</name>
    <name type="common">Chinook salmon</name>
    <name type="synonym">Salmo tshawytscha</name>
    <dbReference type="NCBI Taxonomy" id="74940"/>
    <lineage>
        <taxon>Eukaryota</taxon>
        <taxon>Metazoa</taxon>
        <taxon>Chordata</taxon>
        <taxon>Craniata</taxon>
        <taxon>Vertebrata</taxon>
        <taxon>Euteleostomi</taxon>
        <taxon>Actinopterygii</taxon>
        <taxon>Neopterygii</taxon>
        <taxon>Teleostei</taxon>
        <taxon>Protacanthopterygii</taxon>
        <taxon>Salmoniformes</taxon>
        <taxon>Salmonidae</taxon>
        <taxon>Salmoninae</taxon>
        <taxon>Oncorhynchus</taxon>
    </lineage>
</organism>
<proteinExistence type="predicted"/>
<dbReference type="PROSITE" id="PS51184">
    <property type="entry name" value="JMJC"/>
    <property type="match status" value="1"/>
</dbReference>
<dbReference type="InterPro" id="IPR003347">
    <property type="entry name" value="JmjC_dom"/>
</dbReference>
<feature type="compositionally biased region" description="Polar residues" evidence="1">
    <location>
        <begin position="221"/>
        <end position="231"/>
    </location>
</feature>
<reference evidence="3" key="2">
    <citation type="submission" date="2025-08" db="UniProtKB">
        <authorList>
            <consortium name="Ensembl"/>
        </authorList>
    </citation>
    <scope>IDENTIFICATION</scope>
</reference>
<dbReference type="PANTHER" id="PTHR10694:SF7">
    <property type="entry name" value="[HISTONE H3]-TRIMETHYL-L-LYSINE(9) DEMETHYLASE"/>
    <property type="match status" value="1"/>
</dbReference>
<feature type="region of interest" description="Disordered" evidence="1">
    <location>
        <begin position="517"/>
        <end position="545"/>
    </location>
</feature>
<feature type="compositionally biased region" description="Acidic residues" evidence="1">
    <location>
        <begin position="998"/>
        <end position="1011"/>
    </location>
</feature>
<feature type="compositionally biased region" description="Basic residues" evidence="1">
    <location>
        <begin position="1069"/>
        <end position="1085"/>
    </location>
</feature>
<protein>
    <recommendedName>
        <fullName evidence="2">JmjC domain-containing protein</fullName>
    </recommendedName>
</protein>
<dbReference type="GO" id="GO:0032454">
    <property type="term" value="F:histone H3K9 demethylase activity"/>
    <property type="evidence" value="ECO:0007669"/>
    <property type="project" value="TreeGrafter"/>
</dbReference>
<feature type="compositionally biased region" description="Acidic residues" evidence="1">
    <location>
        <begin position="1024"/>
        <end position="1048"/>
    </location>
</feature>
<dbReference type="GO" id="GO:0000785">
    <property type="term" value="C:chromatin"/>
    <property type="evidence" value="ECO:0007669"/>
    <property type="project" value="TreeGrafter"/>
</dbReference>
<name>A0AAZ3PZH0_ONCTS</name>
<dbReference type="SUPFAM" id="SSF51197">
    <property type="entry name" value="Clavaminate synthase-like"/>
    <property type="match status" value="1"/>
</dbReference>
<dbReference type="GO" id="GO:0010468">
    <property type="term" value="P:regulation of gene expression"/>
    <property type="evidence" value="ECO:0007669"/>
    <property type="project" value="TreeGrafter"/>
</dbReference>
<dbReference type="AlphaFoldDB" id="A0AAZ3PZH0"/>
<dbReference type="Gene3D" id="2.60.120.650">
    <property type="entry name" value="Cupin"/>
    <property type="match status" value="1"/>
</dbReference>
<evidence type="ECO:0000256" key="1">
    <source>
        <dbReference type="SAM" id="MobiDB-lite"/>
    </source>
</evidence>
<feature type="region of interest" description="Disordered" evidence="1">
    <location>
        <begin position="626"/>
        <end position="651"/>
    </location>
</feature>
<feature type="region of interest" description="Disordered" evidence="1">
    <location>
        <begin position="297"/>
        <end position="329"/>
    </location>
</feature>
<evidence type="ECO:0000313" key="3">
    <source>
        <dbReference type="Ensembl" id="ENSOTSP00005121610.1"/>
    </source>
</evidence>
<dbReference type="Proteomes" id="UP000694402">
    <property type="component" value="Unassembled WGS sequence"/>
</dbReference>
<feature type="compositionally biased region" description="Acidic residues" evidence="1">
    <location>
        <begin position="151"/>
        <end position="163"/>
    </location>
</feature>